<dbReference type="SUPFAM" id="SSF103473">
    <property type="entry name" value="MFS general substrate transporter"/>
    <property type="match status" value="1"/>
</dbReference>
<dbReference type="InterPro" id="IPR036259">
    <property type="entry name" value="MFS_trans_sf"/>
</dbReference>
<evidence type="ECO:0000256" key="4">
    <source>
        <dbReference type="ARBA" id="ARBA00022692"/>
    </source>
</evidence>
<feature type="domain" description="Major facilitator superfamily (MFS) profile" evidence="8">
    <location>
        <begin position="1"/>
        <end position="444"/>
    </location>
</feature>
<feature type="transmembrane region" description="Helical" evidence="7">
    <location>
        <begin position="420"/>
        <end position="439"/>
    </location>
</feature>
<evidence type="ECO:0000259" key="8">
    <source>
        <dbReference type="PROSITE" id="PS50850"/>
    </source>
</evidence>
<feature type="transmembrane region" description="Helical" evidence="7">
    <location>
        <begin position="83"/>
        <end position="104"/>
    </location>
</feature>
<keyword evidence="3" id="KW-1003">Cell membrane</keyword>
<feature type="transmembrane region" description="Helical" evidence="7">
    <location>
        <begin position="178"/>
        <end position="202"/>
    </location>
</feature>
<dbReference type="Pfam" id="PF07690">
    <property type="entry name" value="MFS_1"/>
    <property type="match status" value="2"/>
</dbReference>
<organism evidence="9 10">
    <name type="scientific">Porphyromonas miyakawae</name>
    <dbReference type="NCBI Taxonomy" id="3137470"/>
    <lineage>
        <taxon>Bacteria</taxon>
        <taxon>Pseudomonadati</taxon>
        <taxon>Bacteroidota</taxon>
        <taxon>Bacteroidia</taxon>
        <taxon>Bacteroidales</taxon>
        <taxon>Porphyromonadaceae</taxon>
        <taxon>Porphyromonas</taxon>
    </lineage>
</organism>
<dbReference type="PANTHER" id="PTHR42718:SF46">
    <property type="entry name" value="BLR6921 PROTEIN"/>
    <property type="match status" value="1"/>
</dbReference>
<feature type="transmembrane region" description="Helical" evidence="7">
    <location>
        <begin position="390"/>
        <end position="408"/>
    </location>
</feature>
<evidence type="ECO:0000256" key="1">
    <source>
        <dbReference type="ARBA" id="ARBA00004651"/>
    </source>
</evidence>
<name>A0ABQ0E1U4_9PORP</name>
<feature type="transmembrane region" description="Helical" evidence="7">
    <location>
        <begin position="286"/>
        <end position="307"/>
    </location>
</feature>
<keyword evidence="10" id="KW-1185">Reference proteome</keyword>
<comment type="subcellular location">
    <subcellularLocation>
        <location evidence="1">Cell membrane</location>
        <topology evidence="1">Multi-pass membrane protein</topology>
    </subcellularLocation>
</comment>
<dbReference type="InterPro" id="IPR011701">
    <property type="entry name" value="MFS"/>
</dbReference>
<accession>A0ABQ0E1U4</accession>
<feature type="transmembrane region" description="Helical" evidence="7">
    <location>
        <begin position="145"/>
        <end position="166"/>
    </location>
</feature>
<feature type="transmembrane region" description="Helical" evidence="7">
    <location>
        <begin position="214"/>
        <end position="233"/>
    </location>
</feature>
<dbReference type="EMBL" id="BAAFSF010000001">
    <property type="protein sequence ID" value="GAB1251636.1"/>
    <property type="molecule type" value="Genomic_DNA"/>
</dbReference>
<feature type="transmembrane region" description="Helical" evidence="7">
    <location>
        <begin position="319"/>
        <end position="337"/>
    </location>
</feature>
<dbReference type="Gene3D" id="1.20.1250.20">
    <property type="entry name" value="MFS general substrate transporter like domains"/>
    <property type="match status" value="1"/>
</dbReference>
<evidence type="ECO:0000256" key="6">
    <source>
        <dbReference type="ARBA" id="ARBA00023136"/>
    </source>
</evidence>
<evidence type="ECO:0000313" key="9">
    <source>
        <dbReference type="EMBL" id="GAB1251636.1"/>
    </source>
</evidence>
<keyword evidence="4 7" id="KW-0812">Transmembrane</keyword>
<reference evidence="9 10" key="1">
    <citation type="journal article" date="2025" name="Int. J. Syst. Evol. Microbiol.">
        <title>Desulfovibrio falkowii sp. nov., Porphyromonas miyakawae sp. nov., Mediterraneibacter flintii sp. nov. and Owariibacterium komagatae gen. nov., sp. nov., isolated from human faeces.</title>
        <authorList>
            <person name="Hamaguchi T."/>
            <person name="Ohara M."/>
            <person name="Hisatomi A."/>
            <person name="Sekiguchi K."/>
            <person name="Takeda J.I."/>
            <person name="Ueyama J."/>
            <person name="Ito M."/>
            <person name="Nishiwaki H."/>
            <person name="Ogi T."/>
            <person name="Hirayama M."/>
            <person name="Ohkuma M."/>
            <person name="Sakamoto M."/>
            <person name="Ohno K."/>
        </authorList>
    </citation>
    <scope>NUCLEOTIDE SEQUENCE [LARGE SCALE GENOMIC DNA]</scope>
    <source>
        <strain evidence="9 10">13CB11C</strain>
    </source>
</reference>
<feature type="transmembrane region" description="Helical" evidence="7">
    <location>
        <begin position="28"/>
        <end position="46"/>
    </location>
</feature>
<keyword evidence="6 7" id="KW-0472">Membrane</keyword>
<dbReference type="InterPro" id="IPR020846">
    <property type="entry name" value="MFS_dom"/>
</dbReference>
<evidence type="ECO:0000256" key="3">
    <source>
        <dbReference type="ARBA" id="ARBA00022475"/>
    </source>
</evidence>
<feature type="transmembrane region" description="Helical" evidence="7">
    <location>
        <begin position="58"/>
        <end position="77"/>
    </location>
</feature>
<protein>
    <submittedName>
        <fullName evidence="9">MFS transporter</fullName>
    </submittedName>
</protein>
<proteinExistence type="predicted"/>
<evidence type="ECO:0000313" key="10">
    <source>
        <dbReference type="Proteomes" id="UP001628220"/>
    </source>
</evidence>
<keyword evidence="2" id="KW-0813">Transport</keyword>
<feature type="transmembrane region" description="Helical" evidence="7">
    <location>
        <begin position="253"/>
        <end position="274"/>
    </location>
</feature>
<sequence length="445" mass="48622">MLNPFISTSVQVALPSIAHELSLDNYMTGWIALSYIVVSAVLLIPFGKMADRRSHGTLFVLGLLLFSIANLFCFMAHSLPFLLTFRIVKGVGGALIYATAIPILTRAYPDSQRGLVIGINLSAVSFSLLAGPLLGGFIINYLGWRYLFLIVGLIAFGTLLGAVGLWNTNRAETPQKHYDYIGAFIYIPAIALLILGLTRLSAYTEPFSGTVQDILPRLLLPVAIILLILFFVYERHRDNAILATDLLTHNRRFLLASLAAWAAYGADFTVNYMLSFWLQRSAGLPSHLTGLVLMSQPLAMMLLSPFAGIWSDKIGEHKVVLIGSFIMMCGFILLALIHEHTPIWYIVVAELCMGCGFGVFLSPNVSMLMGSVSKDKAGTASAMLASMRQIGQSTGLSMAMLVATLIPGTSSVDTTHSTYTVMRISLVLMLICVITSLFCRKEKHK</sequence>
<dbReference type="Proteomes" id="UP001628220">
    <property type="component" value="Unassembled WGS sequence"/>
</dbReference>
<dbReference type="Gene3D" id="1.20.1720.10">
    <property type="entry name" value="Multidrug resistance protein D"/>
    <property type="match status" value="1"/>
</dbReference>
<evidence type="ECO:0000256" key="5">
    <source>
        <dbReference type="ARBA" id="ARBA00022989"/>
    </source>
</evidence>
<dbReference type="PROSITE" id="PS50850">
    <property type="entry name" value="MFS"/>
    <property type="match status" value="1"/>
</dbReference>
<feature type="transmembrane region" description="Helical" evidence="7">
    <location>
        <begin position="343"/>
        <end position="369"/>
    </location>
</feature>
<evidence type="ECO:0000256" key="7">
    <source>
        <dbReference type="SAM" id="Phobius"/>
    </source>
</evidence>
<gene>
    <name evidence="9" type="ORF">Tsumi_07400</name>
</gene>
<comment type="caution">
    <text evidence="9">The sequence shown here is derived from an EMBL/GenBank/DDBJ whole genome shotgun (WGS) entry which is preliminary data.</text>
</comment>
<dbReference type="CDD" id="cd17321">
    <property type="entry name" value="MFS_MMR_MDR_like"/>
    <property type="match status" value="1"/>
</dbReference>
<keyword evidence="5 7" id="KW-1133">Transmembrane helix</keyword>
<feature type="transmembrane region" description="Helical" evidence="7">
    <location>
        <begin position="116"/>
        <end position="139"/>
    </location>
</feature>
<dbReference type="PANTHER" id="PTHR42718">
    <property type="entry name" value="MAJOR FACILITATOR SUPERFAMILY MULTIDRUG TRANSPORTER MFSC"/>
    <property type="match status" value="1"/>
</dbReference>
<evidence type="ECO:0000256" key="2">
    <source>
        <dbReference type="ARBA" id="ARBA00022448"/>
    </source>
</evidence>